<dbReference type="InterPro" id="IPR014729">
    <property type="entry name" value="Rossmann-like_a/b/a_fold"/>
</dbReference>
<dbReference type="SMART" id="SM00893">
    <property type="entry name" value="ETF"/>
    <property type="match status" value="1"/>
</dbReference>
<evidence type="ECO:0000256" key="1">
    <source>
        <dbReference type="ARBA" id="ARBA00005817"/>
    </source>
</evidence>
<dbReference type="SUPFAM" id="SSF52467">
    <property type="entry name" value="DHS-like NAD/FAD-binding domain"/>
    <property type="match status" value="1"/>
</dbReference>
<feature type="binding site" evidence="4">
    <location>
        <begin position="229"/>
        <end position="230"/>
    </location>
    <ligand>
        <name>FAD</name>
        <dbReference type="ChEBI" id="CHEBI:57692"/>
    </ligand>
</feature>
<dbReference type="AlphaFoldDB" id="A0A2L2XLT3"/>
<evidence type="ECO:0000256" key="4">
    <source>
        <dbReference type="PIRSR" id="PIRSR000089-1"/>
    </source>
</evidence>
<keyword evidence="7" id="KW-1185">Reference proteome</keyword>
<evidence type="ECO:0000256" key="2">
    <source>
        <dbReference type="ARBA" id="ARBA00022448"/>
    </source>
</evidence>
<protein>
    <submittedName>
        <fullName evidence="6">Electron transfer flavoprotein alpha subunit</fullName>
    </submittedName>
</protein>
<reference evidence="7" key="1">
    <citation type="submission" date="2018-02" db="EMBL/GenBank/DDBJ databases">
        <title>Genome sequence of Desulfocucumis palustris strain NAW-5.</title>
        <authorList>
            <person name="Watanabe M."/>
            <person name="Kojima H."/>
            <person name="Fukui M."/>
        </authorList>
    </citation>
    <scope>NUCLEOTIDE SEQUENCE [LARGE SCALE GENOMIC DNA]</scope>
    <source>
        <strain evidence="7">NAW-5</strain>
    </source>
</reference>
<dbReference type="Pfam" id="PF01012">
    <property type="entry name" value="ETF"/>
    <property type="match status" value="1"/>
</dbReference>
<dbReference type="OrthoDB" id="9770286at2"/>
<feature type="binding site" evidence="4">
    <location>
        <position position="204"/>
    </location>
    <ligand>
        <name>FAD</name>
        <dbReference type="ChEBI" id="CHEBI:57692"/>
    </ligand>
</feature>
<dbReference type="GO" id="GO:0009055">
    <property type="term" value="F:electron transfer activity"/>
    <property type="evidence" value="ECO:0007669"/>
    <property type="project" value="InterPro"/>
</dbReference>
<feature type="domain" description="Electron transfer flavoprotein alpha/beta-subunit N-terminal" evidence="5">
    <location>
        <begin position="4"/>
        <end position="185"/>
    </location>
</feature>
<dbReference type="Gene3D" id="3.40.50.1220">
    <property type="entry name" value="TPP-binding domain"/>
    <property type="match status" value="1"/>
</dbReference>
<evidence type="ECO:0000259" key="5">
    <source>
        <dbReference type="SMART" id="SM00893"/>
    </source>
</evidence>
<keyword evidence="3" id="KW-0285">Flavoprotein</keyword>
<dbReference type="GO" id="GO:0050660">
    <property type="term" value="F:flavin adenine dinucleotide binding"/>
    <property type="evidence" value="ECO:0007669"/>
    <property type="project" value="InterPro"/>
</dbReference>
<evidence type="ECO:0000313" key="7">
    <source>
        <dbReference type="Proteomes" id="UP000239549"/>
    </source>
</evidence>
<name>A0A2L2XLT3_9FIRM</name>
<evidence type="ECO:0000256" key="3">
    <source>
        <dbReference type="ARBA" id="ARBA00022630"/>
    </source>
</evidence>
<dbReference type="SUPFAM" id="SSF52402">
    <property type="entry name" value="Adenine nucleotide alpha hydrolases-like"/>
    <property type="match status" value="1"/>
</dbReference>
<comment type="similarity">
    <text evidence="1">Belongs to the ETF alpha-subunit/FixB family.</text>
</comment>
<dbReference type="InterPro" id="IPR014730">
    <property type="entry name" value="ETF_a/b_N"/>
</dbReference>
<dbReference type="RefSeq" id="WP_104373078.1">
    <property type="nucleotide sequence ID" value="NZ_BFAV01000154.1"/>
</dbReference>
<dbReference type="PIRSF" id="PIRSF000089">
    <property type="entry name" value="Electra_flavoP_a"/>
    <property type="match status" value="1"/>
</dbReference>
<dbReference type="InterPro" id="IPR001308">
    <property type="entry name" value="ETF_a/FixB"/>
</dbReference>
<gene>
    <name evidence="6" type="ORF">DCCM_4041</name>
</gene>
<feature type="binding site" evidence="4">
    <location>
        <begin position="261"/>
        <end position="268"/>
    </location>
    <ligand>
        <name>FAD</name>
        <dbReference type="ChEBI" id="CHEBI:57692"/>
    </ligand>
</feature>
<dbReference type="PANTHER" id="PTHR43153">
    <property type="entry name" value="ELECTRON TRANSFER FLAVOPROTEIN ALPHA"/>
    <property type="match status" value="1"/>
</dbReference>
<dbReference type="EMBL" id="BFAV01000154">
    <property type="protein sequence ID" value="GBF34921.1"/>
    <property type="molecule type" value="Genomic_DNA"/>
</dbReference>
<dbReference type="Gene3D" id="3.40.50.620">
    <property type="entry name" value="HUPs"/>
    <property type="match status" value="1"/>
</dbReference>
<dbReference type="PANTHER" id="PTHR43153:SF11">
    <property type="entry name" value="ELECTRON TRANSFER FLAVOPROTEIN, SUBUNIT ALPHA (ETFA)"/>
    <property type="match status" value="1"/>
</dbReference>
<organism evidence="6 7">
    <name type="scientific">Desulfocucumis palustris</name>
    <dbReference type="NCBI Taxonomy" id="1898651"/>
    <lineage>
        <taxon>Bacteria</taxon>
        <taxon>Bacillati</taxon>
        <taxon>Bacillota</taxon>
        <taxon>Clostridia</taxon>
        <taxon>Eubacteriales</taxon>
        <taxon>Desulfocucumaceae</taxon>
        <taxon>Desulfocucumis</taxon>
    </lineage>
</organism>
<dbReference type="InterPro" id="IPR029035">
    <property type="entry name" value="DHS-like_NAD/FAD-binding_dom"/>
</dbReference>
<dbReference type="Pfam" id="PF00766">
    <property type="entry name" value="ETF_alpha"/>
    <property type="match status" value="1"/>
</dbReference>
<dbReference type="FunFam" id="3.40.50.1220:FF:000004">
    <property type="entry name" value="Electron transfer flavoprotein"/>
    <property type="match status" value="1"/>
</dbReference>
<comment type="cofactor">
    <cofactor evidence="4">
        <name>FAD</name>
        <dbReference type="ChEBI" id="CHEBI:57692"/>
    </cofactor>
    <text evidence="4">Binds 1 FAD per dimer.</text>
</comment>
<dbReference type="GO" id="GO:0033539">
    <property type="term" value="P:fatty acid beta-oxidation using acyl-CoA dehydrogenase"/>
    <property type="evidence" value="ECO:0007669"/>
    <property type="project" value="TreeGrafter"/>
</dbReference>
<proteinExistence type="inferred from homology"/>
<feature type="binding site" evidence="4">
    <location>
        <position position="282"/>
    </location>
    <ligand>
        <name>FAD</name>
        <dbReference type="ChEBI" id="CHEBI:57692"/>
    </ligand>
</feature>
<dbReference type="InterPro" id="IPR014731">
    <property type="entry name" value="ETF_asu_C"/>
</dbReference>
<evidence type="ECO:0000313" key="6">
    <source>
        <dbReference type="EMBL" id="GBF34921.1"/>
    </source>
</evidence>
<accession>A0A2L2XLT3</accession>
<comment type="caution">
    <text evidence="6">The sequence shown here is derived from an EMBL/GenBank/DDBJ whole genome shotgun (WGS) entry which is preliminary data.</text>
</comment>
<keyword evidence="4" id="KW-0274">FAD</keyword>
<sequence>MAGIWIFAENREQTLELLNAGRNLAQDFKAKVVTFALNVHLAEEYINHGSDEVLLLPLLGQDQSLESYVPVIAEVARQEDPDVFFIGGTQRGREIAARVAARLNTGLCGGCTGYKVDQKNKLLLMNRMILGGAAVQTVVCTTRPQMAVIPPRTFEQAPLMEGRQGKVIELPAAQPSAVKVINRTPKVQESVDLTEAKIIVSVGRGMEKKEDLSLALELAGVLGGEVGCSRPVAEELHWLPEERYMGISGKKVKPDLYIGLGVSGQIQHITGIRDSKIIFGINRDENAPIFEAADYGIVGDLYEVVPKLIKELKVLLKK</sequence>
<dbReference type="Proteomes" id="UP000239549">
    <property type="component" value="Unassembled WGS sequence"/>
</dbReference>
<keyword evidence="2" id="KW-0813">Transport</keyword>